<sequence>MDNKTEAISKMDPDVVEFYKSLQANDKIPKIENEKNFIMKIDSIKDEFKVPFVATYALLNNAYKMEVSSKRAKLMKQNIQLMKETNKVKTRSDVSLKLNKFDFIPNHFNDCSSLPIKIAVALFLKPSCTESLKRDFVFSLLNDTEVIKDVNDVIALCFIPTIGGIREYIKKVNNVSSTEKQRKNIICGLIESAEILKDRSSAKLAICISQNGYITLLTSYLEIGKLKSIIPFEPLINLYIKESIAKYTQEEERLKLYNQFKIDPEATIKDVINGLPPPPPNKVSNSSTKSMVFKNDQMYEYYKGVPNYTRDIITTYHSEGGRRYRIQTYNDCLYDVIGYTSENVYSNDQTITTSNNPNNGTTKNINGNVNNNGTHQYNYPDHELYDRLSWSDRLNMVHFRTKIRIQQADSKELNEYCGNPTDITISWFDENGTCCSKTVALKKSDAKNMSI</sequence>
<organism evidence="1 2">
    <name type="scientific">Mauternbach virus</name>
    <dbReference type="NCBI Taxonomy" id="2486603"/>
    <lineage>
        <taxon>Viruses</taxon>
        <taxon>Viruses incertae sedis</taxon>
        <taxon>Naldaviricetes</taxon>
        <taxon>Lefavirales</taxon>
        <taxon>Nudiviridae</taxon>
        <taxon>Alphanudivirus</taxon>
        <taxon>Alphanudivirus quartudromelanogasteris</taxon>
    </lineage>
</organism>
<proteinExistence type="predicted"/>
<dbReference type="RefSeq" id="YP_010797664.1">
    <property type="nucleotide sequence ID" value="NC_076232.1"/>
</dbReference>
<dbReference type="GeneID" id="80535642"/>
<keyword evidence="2" id="KW-1185">Reference proteome</keyword>
<evidence type="ECO:0000313" key="1">
    <source>
        <dbReference type="EMBL" id="AYP97917.1"/>
    </source>
</evidence>
<reference evidence="2" key="1">
    <citation type="submission" date="2018-02" db="EMBL/GenBank/DDBJ databases">
        <title>A New Nudivirus from Drosophila melanogaster.</title>
        <authorList>
            <consortium name="DrosEU"/>
            <person name="Obbard D.J."/>
            <person name="Staubach F."/>
            <person name="Betancourt A."/>
        </authorList>
    </citation>
    <scope>NUCLEOTIDE SEQUENCE [LARGE SCALE GENOMIC DNA]</scope>
</reference>
<name>A0A3G3E640_9VIRU</name>
<dbReference type="EMBL" id="MG969167">
    <property type="protein sequence ID" value="AYP97917.1"/>
    <property type="molecule type" value="Genomic_DNA"/>
</dbReference>
<dbReference type="Proteomes" id="UP000679071">
    <property type="component" value="Segment"/>
</dbReference>
<protein>
    <submittedName>
        <fullName evidence="1">GrBNV gp83-like protein-like protein</fullName>
    </submittedName>
</protein>
<dbReference type="KEGG" id="vg:80535642"/>
<accession>A0A3G3E640</accession>
<evidence type="ECO:0000313" key="2">
    <source>
        <dbReference type="Proteomes" id="UP000679071"/>
    </source>
</evidence>